<dbReference type="FunFam" id="3.90.230.10:FF:000009">
    <property type="entry name" value="xaa-Pro aminopeptidase 2"/>
    <property type="match status" value="1"/>
</dbReference>
<dbReference type="InterPro" id="IPR036005">
    <property type="entry name" value="Creatinase/aminopeptidase-like"/>
</dbReference>
<dbReference type="PANTHER" id="PTHR43763:SF6">
    <property type="entry name" value="XAA-PRO AMINOPEPTIDASE 1"/>
    <property type="match status" value="1"/>
</dbReference>
<comment type="similarity">
    <text evidence="1">Belongs to the peptidase M24B family.</text>
</comment>
<name>A0A9D9NIC1_9BACT</name>
<dbReference type="Gene3D" id="3.90.230.10">
    <property type="entry name" value="Creatinase/methionine aminopeptidase superfamily"/>
    <property type="match status" value="1"/>
</dbReference>
<comment type="caution">
    <text evidence="7">The sequence shown here is derived from an EMBL/GenBank/DDBJ whole genome shotgun (WGS) entry which is preliminary data.</text>
</comment>
<dbReference type="GO" id="GO:0005737">
    <property type="term" value="C:cytoplasm"/>
    <property type="evidence" value="ECO:0007669"/>
    <property type="project" value="UniProtKB-ARBA"/>
</dbReference>
<reference evidence="7" key="2">
    <citation type="journal article" date="2021" name="PeerJ">
        <title>Extensive microbial diversity within the chicken gut microbiome revealed by metagenomics and culture.</title>
        <authorList>
            <person name="Gilroy R."/>
            <person name="Ravi A."/>
            <person name="Getino M."/>
            <person name="Pursley I."/>
            <person name="Horton D.L."/>
            <person name="Alikhan N.F."/>
            <person name="Baker D."/>
            <person name="Gharbi K."/>
            <person name="Hall N."/>
            <person name="Watson M."/>
            <person name="Adriaenssens E.M."/>
            <person name="Foster-Nyarko E."/>
            <person name="Jarju S."/>
            <person name="Secka A."/>
            <person name="Antonio M."/>
            <person name="Oren A."/>
            <person name="Chaudhuri R.R."/>
            <person name="La Ragione R."/>
            <person name="Hildebrand F."/>
            <person name="Pallen M.J."/>
        </authorList>
    </citation>
    <scope>NUCLEOTIDE SEQUENCE</scope>
    <source>
        <strain evidence="7">B1-13419</strain>
    </source>
</reference>
<feature type="domain" description="Creatinase N-terminal" evidence="5">
    <location>
        <begin position="8"/>
        <end position="145"/>
    </location>
</feature>
<keyword evidence="2" id="KW-0479">Metal-binding</keyword>
<dbReference type="InterPro" id="IPR000994">
    <property type="entry name" value="Pept_M24"/>
</dbReference>
<dbReference type="InterPro" id="IPR000587">
    <property type="entry name" value="Creatinase_N"/>
</dbReference>
<keyword evidence="7" id="KW-0645">Protease</keyword>
<evidence type="ECO:0000259" key="4">
    <source>
        <dbReference type="Pfam" id="PF00557"/>
    </source>
</evidence>
<evidence type="ECO:0000256" key="2">
    <source>
        <dbReference type="ARBA" id="ARBA00022723"/>
    </source>
</evidence>
<evidence type="ECO:0000256" key="3">
    <source>
        <dbReference type="ARBA" id="ARBA00022801"/>
    </source>
</evidence>
<keyword evidence="3" id="KW-0378">Hydrolase</keyword>
<evidence type="ECO:0000313" key="7">
    <source>
        <dbReference type="EMBL" id="MBO8474425.1"/>
    </source>
</evidence>
<dbReference type="Pfam" id="PF16188">
    <property type="entry name" value="Peptidase_M24_C"/>
    <property type="match status" value="1"/>
</dbReference>
<reference evidence="7" key="1">
    <citation type="submission" date="2020-10" db="EMBL/GenBank/DDBJ databases">
        <authorList>
            <person name="Gilroy R."/>
        </authorList>
    </citation>
    <scope>NUCLEOTIDE SEQUENCE</scope>
    <source>
        <strain evidence="7">B1-13419</strain>
    </source>
</reference>
<evidence type="ECO:0000259" key="5">
    <source>
        <dbReference type="Pfam" id="PF01321"/>
    </source>
</evidence>
<accession>A0A9D9NIC1</accession>
<dbReference type="Gene3D" id="3.40.350.10">
    <property type="entry name" value="Creatinase/prolidase N-terminal domain"/>
    <property type="match status" value="2"/>
</dbReference>
<evidence type="ECO:0000256" key="1">
    <source>
        <dbReference type="ARBA" id="ARBA00008766"/>
    </source>
</evidence>
<dbReference type="AlphaFoldDB" id="A0A9D9NIC1"/>
<protein>
    <submittedName>
        <fullName evidence="7">Aminopeptidase P family protein</fullName>
    </submittedName>
</protein>
<feature type="domain" description="Peptidase M24" evidence="4">
    <location>
        <begin position="324"/>
        <end position="536"/>
    </location>
</feature>
<evidence type="ECO:0000259" key="6">
    <source>
        <dbReference type="Pfam" id="PF16188"/>
    </source>
</evidence>
<dbReference type="Pfam" id="PF16189">
    <property type="entry name" value="Creatinase_N_2"/>
    <property type="match status" value="1"/>
</dbReference>
<feature type="domain" description="Peptidase M24 C-terminal" evidence="6">
    <location>
        <begin position="547"/>
        <end position="605"/>
    </location>
</feature>
<gene>
    <name evidence="7" type="ORF">IAB91_03925</name>
</gene>
<dbReference type="Pfam" id="PF00557">
    <property type="entry name" value="Peptidase_M24"/>
    <property type="match status" value="1"/>
</dbReference>
<dbReference type="InterPro" id="IPR050422">
    <property type="entry name" value="X-Pro_aminopeptidase_P"/>
</dbReference>
<evidence type="ECO:0000313" key="8">
    <source>
        <dbReference type="Proteomes" id="UP000823757"/>
    </source>
</evidence>
<dbReference type="Proteomes" id="UP000823757">
    <property type="component" value="Unassembled WGS sequence"/>
</dbReference>
<dbReference type="CDD" id="cd01085">
    <property type="entry name" value="APP"/>
    <property type="match status" value="1"/>
</dbReference>
<dbReference type="InterPro" id="IPR033740">
    <property type="entry name" value="Pept_M24B"/>
</dbReference>
<dbReference type="Pfam" id="PF01321">
    <property type="entry name" value="Creatinase_N"/>
    <property type="match status" value="1"/>
</dbReference>
<keyword evidence="7" id="KW-0031">Aminopeptidase</keyword>
<dbReference type="InterPro" id="IPR032416">
    <property type="entry name" value="Peptidase_M24_C"/>
</dbReference>
<sequence length="611" mass="67957">MGNIYFERVQAIRRMMADNGWDAVVIGASDPHSSEYPAPRWQAVQWVSGFTGEAGDIVITADHAGLWTDSRYFIQALEQLQGTGIELHKTRQPDSVTIPEWLAGRAGIVAVDGTCMSVSYVREIEKAVASAQDDRICKVVDVPDMLDSLWTDRPRIPVSPIVTIGEDDAGESRQDKIRWLRDFLKDNGCTSILLSSLDEVAWLLNVRGSDIEYNPFVISYLYVSADDIIWFVQKDNARIPDQDTVDSFEELRSDGVEICSYDETGVRLAAMDQEAGRMFIDPSAMNDHMYRYVTGIFGLDGIMTGKSPVALRKAVKNATEIASMEEVYLQDGVAMECFLHWLDTRVKAGDRVTEWDAAVKLGEFRSRIEGYRGDSFATISAYGPNAALPHYSTPVHGSSVLENHGLYLVDSGGQYCFGTTDITRTVPLGECTSLEMEDYTLVLKGMIQLSMAVFPACTAGCQLDVLARNALWKARRNFGHGTGHGVGFYLGVHEGPQSIRQDFNSQPLLPGMVTSDEPGIYRQGQHGVRHENILLCEDAGTNSFGEWRRFKTLTVCHIDTSPIVKSMITQEEAEWLNSYNASVYERLSPLLPAEVSAWLKDRISPFNIQGH</sequence>
<dbReference type="GO" id="GO:0046872">
    <property type="term" value="F:metal ion binding"/>
    <property type="evidence" value="ECO:0007669"/>
    <property type="project" value="UniProtKB-KW"/>
</dbReference>
<proteinExistence type="inferred from homology"/>
<dbReference type="SUPFAM" id="SSF53092">
    <property type="entry name" value="Creatinase/prolidase N-terminal domain"/>
    <property type="match status" value="1"/>
</dbReference>
<dbReference type="GO" id="GO:0070006">
    <property type="term" value="F:metalloaminopeptidase activity"/>
    <property type="evidence" value="ECO:0007669"/>
    <property type="project" value="InterPro"/>
</dbReference>
<dbReference type="SUPFAM" id="SSF55920">
    <property type="entry name" value="Creatinase/aminopeptidase"/>
    <property type="match status" value="1"/>
</dbReference>
<organism evidence="7 8">
    <name type="scientific">Candidatus Cryptobacteroides faecigallinarum</name>
    <dbReference type="NCBI Taxonomy" id="2840763"/>
    <lineage>
        <taxon>Bacteria</taxon>
        <taxon>Pseudomonadati</taxon>
        <taxon>Bacteroidota</taxon>
        <taxon>Bacteroidia</taxon>
        <taxon>Bacteroidales</taxon>
        <taxon>Candidatus Cryptobacteroides</taxon>
    </lineage>
</organism>
<dbReference type="PANTHER" id="PTHR43763">
    <property type="entry name" value="XAA-PRO AMINOPEPTIDASE 1"/>
    <property type="match status" value="1"/>
</dbReference>
<dbReference type="EMBL" id="JADIMD010000053">
    <property type="protein sequence ID" value="MBO8474425.1"/>
    <property type="molecule type" value="Genomic_DNA"/>
</dbReference>
<dbReference type="InterPro" id="IPR029149">
    <property type="entry name" value="Creatin/AminoP/Spt16_N"/>
</dbReference>